<comment type="caution">
    <text evidence="2">The sequence shown here is derived from an EMBL/GenBank/DDBJ whole genome shotgun (WGS) entry which is preliminary data.</text>
</comment>
<protein>
    <submittedName>
        <fullName evidence="2">Uncharacterized protein</fullName>
    </submittedName>
</protein>
<feature type="region of interest" description="Disordered" evidence="1">
    <location>
        <begin position="281"/>
        <end position="336"/>
    </location>
</feature>
<dbReference type="EMBL" id="MU865984">
    <property type="protein sequence ID" value="KAK4443956.1"/>
    <property type="molecule type" value="Genomic_DNA"/>
</dbReference>
<dbReference type="AlphaFoldDB" id="A0AAV9G8U5"/>
<evidence type="ECO:0000313" key="2">
    <source>
        <dbReference type="EMBL" id="KAK4443956.1"/>
    </source>
</evidence>
<gene>
    <name evidence="2" type="ORF">QBC34DRAFT_430335</name>
</gene>
<feature type="region of interest" description="Disordered" evidence="1">
    <location>
        <begin position="119"/>
        <end position="139"/>
    </location>
</feature>
<evidence type="ECO:0000313" key="3">
    <source>
        <dbReference type="Proteomes" id="UP001321760"/>
    </source>
</evidence>
<reference evidence="2" key="1">
    <citation type="journal article" date="2023" name="Mol. Phylogenet. Evol.">
        <title>Genome-scale phylogeny and comparative genomics of the fungal order Sordariales.</title>
        <authorList>
            <person name="Hensen N."/>
            <person name="Bonometti L."/>
            <person name="Westerberg I."/>
            <person name="Brannstrom I.O."/>
            <person name="Guillou S."/>
            <person name="Cros-Aarteil S."/>
            <person name="Calhoun S."/>
            <person name="Haridas S."/>
            <person name="Kuo A."/>
            <person name="Mondo S."/>
            <person name="Pangilinan J."/>
            <person name="Riley R."/>
            <person name="LaButti K."/>
            <person name="Andreopoulos B."/>
            <person name="Lipzen A."/>
            <person name="Chen C."/>
            <person name="Yan M."/>
            <person name="Daum C."/>
            <person name="Ng V."/>
            <person name="Clum A."/>
            <person name="Steindorff A."/>
            <person name="Ohm R.A."/>
            <person name="Martin F."/>
            <person name="Silar P."/>
            <person name="Natvig D.O."/>
            <person name="Lalanne C."/>
            <person name="Gautier V."/>
            <person name="Ament-Velasquez S.L."/>
            <person name="Kruys A."/>
            <person name="Hutchinson M.I."/>
            <person name="Powell A.J."/>
            <person name="Barry K."/>
            <person name="Miller A.N."/>
            <person name="Grigoriev I.V."/>
            <person name="Debuchy R."/>
            <person name="Gladieux P."/>
            <person name="Hiltunen Thoren M."/>
            <person name="Johannesson H."/>
        </authorList>
    </citation>
    <scope>NUCLEOTIDE SEQUENCE</scope>
    <source>
        <strain evidence="2">PSN243</strain>
    </source>
</reference>
<proteinExistence type="predicted"/>
<accession>A0AAV9G8U5</accession>
<organism evidence="2 3">
    <name type="scientific">Podospora aff. communis PSN243</name>
    <dbReference type="NCBI Taxonomy" id="3040156"/>
    <lineage>
        <taxon>Eukaryota</taxon>
        <taxon>Fungi</taxon>
        <taxon>Dikarya</taxon>
        <taxon>Ascomycota</taxon>
        <taxon>Pezizomycotina</taxon>
        <taxon>Sordariomycetes</taxon>
        <taxon>Sordariomycetidae</taxon>
        <taxon>Sordariales</taxon>
        <taxon>Podosporaceae</taxon>
        <taxon>Podospora</taxon>
    </lineage>
</organism>
<evidence type="ECO:0000256" key="1">
    <source>
        <dbReference type="SAM" id="MobiDB-lite"/>
    </source>
</evidence>
<dbReference type="Proteomes" id="UP001321760">
    <property type="component" value="Unassembled WGS sequence"/>
</dbReference>
<sequence length="437" mass="49342">MPRTKRLEAVVLEGHKPHGPMEIALEFSHLLIFLKEHRRSAFCSSHGIHHQEHESTRRPGPFSLWSASTCNITQQLEKALGRQTSRAGKETTTRRPLGGQNCPRMAKFLHLVFRRLQSPNREKVAKSGSSSSHDSGHMPVPYRIQCDKQRLRGGGQTSRAHQERLMERGTCLLCWTPQKQTTPLRVPSAPGLIWRLEETIRRKLRLQGLTQAVFQTLAGRQLSREICATDLPAEFGHRQRMERSGKHRNAAVTYRLHPPLTGKTAAEPSGRHISADIFTCWEPPRRPAPSRGDLWLRRQTESVKRKRSPTKPRQFPTQNTQQERRRLSGRQAPTNARTICSRIQPYKTAADSSLAANFISAAATTAASSQQPPHGLSSSSPIVQRAFISIIPGLDGTRRRALEIPLPNEPRLAYLCAFHAQQVNLFLSFMWKKNPTV</sequence>
<feature type="compositionally biased region" description="Basic and acidic residues" evidence="1">
    <location>
        <begin position="294"/>
        <end position="303"/>
    </location>
</feature>
<name>A0AAV9G8U5_9PEZI</name>
<feature type="region of interest" description="Disordered" evidence="1">
    <location>
        <begin position="80"/>
        <end position="100"/>
    </location>
</feature>
<keyword evidence="3" id="KW-1185">Reference proteome</keyword>
<reference evidence="2" key="2">
    <citation type="submission" date="2023-05" db="EMBL/GenBank/DDBJ databases">
        <authorList>
            <consortium name="Lawrence Berkeley National Laboratory"/>
            <person name="Steindorff A."/>
            <person name="Hensen N."/>
            <person name="Bonometti L."/>
            <person name="Westerberg I."/>
            <person name="Brannstrom I.O."/>
            <person name="Guillou S."/>
            <person name="Cros-Aarteil S."/>
            <person name="Calhoun S."/>
            <person name="Haridas S."/>
            <person name="Kuo A."/>
            <person name="Mondo S."/>
            <person name="Pangilinan J."/>
            <person name="Riley R."/>
            <person name="Labutti K."/>
            <person name="Andreopoulos B."/>
            <person name="Lipzen A."/>
            <person name="Chen C."/>
            <person name="Yanf M."/>
            <person name="Daum C."/>
            <person name="Ng V."/>
            <person name="Clum A."/>
            <person name="Ohm R."/>
            <person name="Martin F."/>
            <person name="Silar P."/>
            <person name="Natvig D."/>
            <person name="Lalanne C."/>
            <person name="Gautier V."/>
            <person name="Ament-Velasquez S.L."/>
            <person name="Kruys A."/>
            <person name="Hutchinson M.I."/>
            <person name="Powell A.J."/>
            <person name="Barry K."/>
            <person name="Miller A.N."/>
            <person name="Grigoriev I.V."/>
            <person name="Debuchy R."/>
            <person name="Gladieux P."/>
            <person name="Thoren M.H."/>
            <person name="Johannesson H."/>
        </authorList>
    </citation>
    <scope>NUCLEOTIDE SEQUENCE</scope>
    <source>
        <strain evidence="2">PSN243</strain>
    </source>
</reference>